<sequence length="260" mass="27832">MVTIHLRYELLSGLIRVCGYLIVARVRAGRQVSRPEPESAGLLPRLNDLLDVARHILMGGGQMVCSLLGGLGGAQLVTEEPSLSRRSPALQSKMGVWPWAARTKRRGWRFAGDAWVADGGSSDTGVDRAAVAAADDATARTDQRRDVVAAATRSRVRWRGRGDDDEQRRARLQRAIAAAGAPAAASREQQQQLRRGVAMMRHGGGAAAAARAESGEQRGAMRAVARCGTIDPRQDHNCGQGVVTSTKLDDEMDSNGSCDL</sequence>
<proteinExistence type="predicted"/>
<accession>A0AAP0FAM2</accession>
<evidence type="ECO:0000313" key="1">
    <source>
        <dbReference type="EMBL" id="KAK9105663.1"/>
    </source>
</evidence>
<dbReference type="AlphaFoldDB" id="A0AAP0FAM2"/>
<name>A0AAP0FAM2_9MAGN</name>
<comment type="caution">
    <text evidence="1">The sequence shown here is derived from an EMBL/GenBank/DDBJ whole genome shotgun (WGS) entry which is preliminary data.</text>
</comment>
<keyword evidence="2" id="KW-1185">Reference proteome</keyword>
<dbReference type="Proteomes" id="UP001419268">
    <property type="component" value="Unassembled WGS sequence"/>
</dbReference>
<gene>
    <name evidence="1" type="ORF">Scep_022507</name>
</gene>
<dbReference type="EMBL" id="JBBNAG010000009">
    <property type="protein sequence ID" value="KAK9105663.1"/>
    <property type="molecule type" value="Genomic_DNA"/>
</dbReference>
<evidence type="ECO:0000313" key="2">
    <source>
        <dbReference type="Proteomes" id="UP001419268"/>
    </source>
</evidence>
<protein>
    <submittedName>
        <fullName evidence="1">Uncharacterized protein</fullName>
    </submittedName>
</protein>
<organism evidence="1 2">
    <name type="scientific">Stephania cephalantha</name>
    <dbReference type="NCBI Taxonomy" id="152367"/>
    <lineage>
        <taxon>Eukaryota</taxon>
        <taxon>Viridiplantae</taxon>
        <taxon>Streptophyta</taxon>
        <taxon>Embryophyta</taxon>
        <taxon>Tracheophyta</taxon>
        <taxon>Spermatophyta</taxon>
        <taxon>Magnoliopsida</taxon>
        <taxon>Ranunculales</taxon>
        <taxon>Menispermaceae</taxon>
        <taxon>Menispermoideae</taxon>
        <taxon>Cissampelideae</taxon>
        <taxon>Stephania</taxon>
    </lineage>
</organism>
<reference evidence="1 2" key="1">
    <citation type="submission" date="2024-01" db="EMBL/GenBank/DDBJ databases">
        <title>Genome assemblies of Stephania.</title>
        <authorList>
            <person name="Yang L."/>
        </authorList>
    </citation>
    <scope>NUCLEOTIDE SEQUENCE [LARGE SCALE GENOMIC DNA]</scope>
    <source>
        <strain evidence="1">JXDWG</strain>
        <tissue evidence="1">Leaf</tissue>
    </source>
</reference>